<keyword evidence="4 10" id="KW-1133">Transmembrane helix</keyword>
<dbReference type="Pfam" id="PF07974">
    <property type="entry name" value="EGF_2"/>
    <property type="match status" value="1"/>
</dbReference>
<feature type="non-terminal residue" evidence="14">
    <location>
        <position position="1"/>
    </location>
</feature>
<dbReference type="InterPro" id="IPR034027">
    <property type="entry name" value="Reprolysin_adamalysin"/>
</dbReference>
<evidence type="ECO:0000313" key="14">
    <source>
        <dbReference type="EMBL" id="NXK27640.1"/>
    </source>
</evidence>
<feature type="domain" description="Peptidase M12B" evidence="13">
    <location>
        <begin position="171"/>
        <end position="355"/>
    </location>
</feature>
<dbReference type="Pfam" id="PF01421">
    <property type="entry name" value="Reprolysin"/>
    <property type="match status" value="1"/>
</dbReference>
<dbReference type="PROSITE" id="PS00427">
    <property type="entry name" value="DISINTEGRIN_1"/>
    <property type="match status" value="1"/>
</dbReference>
<dbReference type="AlphaFoldDB" id="A0A7L0I7B3"/>
<feature type="disulfide bond" evidence="8">
    <location>
        <begin position="311"/>
        <end position="316"/>
    </location>
</feature>
<keyword evidence="5 10" id="KW-0472">Membrane</keyword>
<dbReference type="PROSITE" id="PS50215">
    <property type="entry name" value="ADAM_MEPRO"/>
    <property type="match status" value="1"/>
</dbReference>
<organism evidence="14 15">
    <name type="scientific">Arenaria interpres</name>
    <name type="common">Ruddy turnstone</name>
    <name type="synonym">Tringa interpres</name>
    <dbReference type="NCBI Taxonomy" id="54971"/>
    <lineage>
        <taxon>Eukaryota</taxon>
        <taxon>Metazoa</taxon>
        <taxon>Chordata</taxon>
        <taxon>Craniata</taxon>
        <taxon>Vertebrata</taxon>
        <taxon>Euteleostomi</taxon>
        <taxon>Archelosauria</taxon>
        <taxon>Archosauria</taxon>
        <taxon>Dinosauria</taxon>
        <taxon>Saurischia</taxon>
        <taxon>Theropoda</taxon>
        <taxon>Coelurosauria</taxon>
        <taxon>Aves</taxon>
        <taxon>Neognathae</taxon>
        <taxon>Neoaves</taxon>
        <taxon>Charadriiformes</taxon>
        <taxon>Scolopacidae</taxon>
        <taxon>Arenaria</taxon>
    </lineage>
</organism>
<dbReference type="GO" id="GO:0007155">
    <property type="term" value="P:cell adhesion"/>
    <property type="evidence" value="ECO:0007669"/>
    <property type="project" value="TreeGrafter"/>
</dbReference>
<dbReference type="InterPro" id="IPR002870">
    <property type="entry name" value="Peptidase_M12B_N"/>
</dbReference>
<evidence type="ECO:0000256" key="8">
    <source>
        <dbReference type="PROSITE-ProRule" id="PRU00276"/>
    </source>
</evidence>
<evidence type="ECO:0000256" key="5">
    <source>
        <dbReference type="ARBA" id="ARBA00023136"/>
    </source>
</evidence>
<comment type="caution">
    <text evidence="7">Lacks conserved residue(s) required for the propagation of feature annotation.</text>
</comment>
<dbReference type="PANTHER" id="PTHR11905">
    <property type="entry name" value="ADAM A DISINTEGRIN AND METALLOPROTEASE DOMAIN"/>
    <property type="match status" value="1"/>
</dbReference>
<evidence type="ECO:0000256" key="2">
    <source>
        <dbReference type="ARBA" id="ARBA00022536"/>
    </source>
</evidence>
<gene>
    <name evidence="14" type="primary">Adam32_0</name>
    <name evidence="14" type="ORF">AREINT_R03240</name>
</gene>
<evidence type="ECO:0000256" key="6">
    <source>
        <dbReference type="ARBA" id="ARBA00023157"/>
    </source>
</evidence>
<dbReference type="InterPro" id="IPR001590">
    <property type="entry name" value="Peptidase_M12B"/>
</dbReference>
<dbReference type="InterPro" id="IPR036436">
    <property type="entry name" value="Disintegrin_dom_sf"/>
</dbReference>
<comment type="subcellular location">
    <subcellularLocation>
        <location evidence="1">Membrane</location>
        <topology evidence="1">Single-pass type I membrane protein</topology>
    </subcellularLocation>
</comment>
<reference evidence="14 15" key="1">
    <citation type="submission" date="2019-09" db="EMBL/GenBank/DDBJ databases">
        <title>Bird 10,000 Genomes (B10K) Project - Family phase.</title>
        <authorList>
            <person name="Zhang G."/>
        </authorList>
    </citation>
    <scope>NUCLEOTIDE SEQUENCE [LARGE SCALE GENOMIC DNA]</scope>
    <source>
        <strain evidence="14">B10K-DU-005-73</strain>
        <tissue evidence="14">Liver</tissue>
    </source>
</reference>
<comment type="caution">
    <text evidence="14">The sequence shown here is derived from an EMBL/GenBank/DDBJ whole genome shotgun (WGS) entry which is preliminary data.</text>
</comment>
<dbReference type="SMART" id="SM00608">
    <property type="entry name" value="ACR"/>
    <property type="match status" value="1"/>
</dbReference>
<evidence type="ECO:0000256" key="9">
    <source>
        <dbReference type="SAM" id="MobiDB-lite"/>
    </source>
</evidence>
<dbReference type="SUPFAM" id="SSF57552">
    <property type="entry name" value="Blood coagulation inhibitor (disintegrin)"/>
    <property type="match status" value="1"/>
</dbReference>
<feature type="disulfide bond" evidence="7">
    <location>
        <begin position="614"/>
        <end position="623"/>
    </location>
</feature>
<evidence type="ECO:0000259" key="12">
    <source>
        <dbReference type="PROSITE" id="PS50214"/>
    </source>
</evidence>
<evidence type="ECO:0000256" key="10">
    <source>
        <dbReference type="SAM" id="Phobius"/>
    </source>
</evidence>
<dbReference type="InterPro" id="IPR024079">
    <property type="entry name" value="MetalloPept_cat_dom_sf"/>
</dbReference>
<dbReference type="FunFam" id="4.10.70.10:FF:000001">
    <property type="entry name" value="Disintegrin and metalloproteinase domain-containing protein 22"/>
    <property type="match status" value="1"/>
</dbReference>
<feature type="domain" description="EGF-like" evidence="11">
    <location>
        <begin position="590"/>
        <end position="624"/>
    </location>
</feature>
<dbReference type="InterPro" id="IPR001762">
    <property type="entry name" value="Disintegrin_dom"/>
</dbReference>
<keyword evidence="6 7" id="KW-1015">Disulfide bond</keyword>
<dbReference type="GO" id="GO:0004222">
    <property type="term" value="F:metalloendopeptidase activity"/>
    <property type="evidence" value="ECO:0007669"/>
    <property type="project" value="InterPro"/>
</dbReference>
<dbReference type="Proteomes" id="UP000541811">
    <property type="component" value="Unassembled WGS sequence"/>
</dbReference>
<protein>
    <submittedName>
        <fullName evidence="14">ADA32 protein</fullName>
    </submittedName>
</protein>
<dbReference type="InterPro" id="IPR000742">
    <property type="entry name" value="EGF"/>
</dbReference>
<keyword evidence="2 7" id="KW-0245">EGF-like domain</keyword>
<keyword evidence="3 10" id="KW-0812">Transmembrane</keyword>
<accession>A0A7L0I7B3</accession>
<dbReference type="Gene3D" id="3.40.390.10">
    <property type="entry name" value="Collagenase (Catalytic Domain)"/>
    <property type="match status" value="1"/>
</dbReference>
<dbReference type="GO" id="GO:0007339">
    <property type="term" value="P:binding of sperm to zona pellucida"/>
    <property type="evidence" value="ECO:0007669"/>
    <property type="project" value="TreeGrafter"/>
</dbReference>
<keyword evidence="15" id="KW-1185">Reference proteome</keyword>
<dbReference type="Pfam" id="PF00200">
    <property type="entry name" value="Disintegrin"/>
    <property type="match status" value="1"/>
</dbReference>
<dbReference type="PANTHER" id="PTHR11905:SF158">
    <property type="entry name" value="DISINTEGRIN AND METALLOPROTEINASE DOMAIN-CONTAINING PROTEIN 18"/>
    <property type="match status" value="1"/>
</dbReference>
<dbReference type="PROSITE" id="PS01186">
    <property type="entry name" value="EGF_2"/>
    <property type="match status" value="1"/>
</dbReference>
<dbReference type="Gene3D" id="4.10.70.10">
    <property type="entry name" value="Disintegrin domain"/>
    <property type="match status" value="1"/>
</dbReference>
<feature type="domain" description="Disintegrin" evidence="12">
    <location>
        <begin position="363"/>
        <end position="450"/>
    </location>
</feature>
<dbReference type="GO" id="GO:0008584">
    <property type="term" value="P:male gonad development"/>
    <property type="evidence" value="ECO:0007669"/>
    <property type="project" value="TreeGrafter"/>
</dbReference>
<feature type="region of interest" description="Disordered" evidence="9">
    <location>
        <begin position="129"/>
        <end position="150"/>
    </location>
</feature>
<dbReference type="CDD" id="cd04269">
    <property type="entry name" value="ZnMc_adamalysin_II_like"/>
    <property type="match status" value="1"/>
</dbReference>
<dbReference type="InterPro" id="IPR006586">
    <property type="entry name" value="ADAM_Cys-rich"/>
</dbReference>
<evidence type="ECO:0000256" key="3">
    <source>
        <dbReference type="ARBA" id="ARBA00022692"/>
    </source>
</evidence>
<proteinExistence type="predicted"/>
<dbReference type="InterPro" id="IPR018358">
    <property type="entry name" value="Disintegrin_CS"/>
</dbReference>
<dbReference type="Pfam" id="PF01562">
    <property type="entry name" value="Pep_M12B_propep"/>
    <property type="match status" value="1"/>
</dbReference>
<feature type="transmembrane region" description="Helical" evidence="10">
    <location>
        <begin position="651"/>
        <end position="671"/>
    </location>
</feature>
<dbReference type="EMBL" id="VXAK01024433">
    <property type="protein sequence ID" value="NXK27640.1"/>
    <property type="molecule type" value="Genomic_DNA"/>
</dbReference>
<evidence type="ECO:0000259" key="13">
    <source>
        <dbReference type="PROSITE" id="PS50215"/>
    </source>
</evidence>
<dbReference type="InterPro" id="IPR013111">
    <property type="entry name" value="EGF_extracell"/>
</dbReference>
<evidence type="ECO:0000259" key="11">
    <source>
        <dbReference type="PROSITE" id="PS50026"/>
    </source>
</evidence>
<dbReference type="PROSITE" id="PS50214">
    <property type="entry name" value="DISINTEGRIN_2"/>
    <property type="match status" value="1"/>
</dbReference>
<evidence type="ECO:0000313" key="15">
    <source>
        <dbReference type="Proteomes" id="UP000541811"/>
    </source>
</evidence>
<evidence type="ECO:0000256" key="1">
    <source>
        <dbReference type="ARBA" id="ARBA00004479"/>
    </source>
</evidence>
<dbReference type="PROSITE" id="PS50026">
    <property type="entry name" value="EGF_3"/>
    <property type="match status" value="1"/>
</dbReference>
<dbReference type="SUPFAM" id="SSF55486">
    <property type="entry name" value="Metalloproteases ('zincins'), catalytic domain"/>
    <property type="match status" value="1"/>
</dbReference>
<dbReference type="Pfam" id="PF08516">
    <property type="entry name" value="ADAM_CR"/>
    <property type="match status" value="1"/>
</dbReference>
<name>A0A7L0I7B3_AREIN</name>
<evidence type="ECO:0000256" key="4">
    <source>
        <dbReference type="ARBA" id="ARBA00022989"/>
    </source>
</evidence>
<feature type="non-terminal residue" evidence="14">
    <location>
        <position position="678"/>
    </location>
</feature>
<dbReference type="GO" id="GO:0006508">
    <property type="term" value="P:proteolysis"/>
    <property type="evidence" value="ECO:0007669"/>
    <property type="project" value="InterPro"/>
</dbReference>
<dbReference type="SMART" id="SM00050">
    <property type="entry name" value="DISIN"/>
    <property type="match status" value="1"/>
</dbReference>
<dbReference type="GO" id="GO:0005886">
    <property type="term" value="C:plasma membrane"/>
    <property type="evidence" value="ECO:0007669"/>
    <property type="project" value="UniProtKB-ARBA"/>
</dbReference>
<evidence type="ECO:0000256" key="7">
    <source>
        <dbReference type="PROSITE-ProRule" id="PRU00076"/>
    </source>
</evidence>
<sequence>PTRKDGVSYVLRIEGRPYTVRLQQQGFLLFFCSRFFISDDFKIYTYNKNGSLRSDSPRIKGGCHYRGYVEGFPSSAVTLSTCSGLRGFLQFENVSYGIEPLGLSAFEYFVYRVSDKKVAGSLLATSLDGSEPGGPTAEEMTREAQGGDQVSGLCPRGWQVTPIESRVIFQFNYLGADDYVVTQKIVQVSSLLNTMFRSFNLTIMLSAMEIWMDDGTFQKTGDGGDVLVRLLQWKQSSPVLQPHEVPYLLLYRDRAAFVGATALGKACQRDATGAVAVYQRSVTLESFSVLLAQLLARSLGINYDNPKKCRCPGSICIMTLEALCVGGAKAFSKCSIREFKTFLVRNKNCPFIRHTLRHPSYRVTVCGNGVVEPGEQCDCGAAEACALDTCCTPRCKFKPGMQCSLGLCCENCQFKRKNSQCRPAADAQCDLAEFCNGSSASCPPDLYVQDGHGCERGTGYCYRGHCQSPDLQCQALYGRGARNAPLACYEEVNSHQDRFGNCGKHPKDGYQPCSWPNLECGKLVCAFPNHIPFTKAKGAIIYAQVQEHLCVSFDFMRGPTELDPLLVKEGTKCGPGKVCINGTCQPHAVLQYDCNVQEKCHGHGVCNNQKNCHCDPGWSPPHCKTRGSSIGGSIDSALGPDDSTGRSMKKWLLLSLGGILPVLVCGTIVVLKRRRLKR</sequence>